<proteinExistence type="predicted"/>
<dbReference type="EMBL" id="LNZC01000027">
    <property type="protein sequence ID" value="KTD76776.1"/>
    <property type="molecule type" value="Genomic_DNA"/>
</dbReference>
<dbReference type="RefSeq" id="WP_058493770.1">
    <property type="nucleotide sequence ID" value="NZ_CBCRUR010000004.1"/>
</dbReference>
<comment type="caution">
    <text evidence="1">The sequence shown here is derived from an EMBL/GenBank/DDBJ whole genome shotgun (WGS) entry which is preliminary data.</text>
</comment>
<reference evidence="1 2" key="1">
    <citation type="submission" date="2015-11" db="EMBL/GenBank/DDBJ databases">
        <title>Genomic analysis of 38 Legionella species identifies large and diverse effector repertoires.</title>
        <authorList>
            <person name="Burstein D."/>
            <person name="Amaro F."/>
            <person name="Zusman T."/>
            <person name="Lifshitz Z."/>
            <person name="Cohen O."/>
            <person name="Gilbert J.A."/>
            <person name="Pupko T."/>
            <person name="Shuman H.A."/>
            <person name="Segal G."/>
        </authorList>
    </citation>
    <scope>NUCLEOTIDE SEQUENCE [LARGE SCALE GENOMIC DNA]</scope>
    <source>
        <strain evidence="1 2">ATCC 49508</strain>
    </source>
</reference>
<dbReference type="STRING" id="45076.Lwor_2001"/>
<gene>
    <name evidence="1" type="ORF">Lwor_2001</name>
</gene>
<dbReference type="OrthoDB" id="5650559at2"/>
<name>A0A0W1A694_9GAMM</name>
<keyword evidence="2" id="KW-1185">Reference proteome</keyword>
<dbReference type="AlphaFoldDB" id="A0A0W1A694"/>
<dbReference type="Proteomes" id="UP000054662">
    <property type="component" value="Unassembled WGS sequence"/>
</dbReference>
<evidence type="ECO:0000313" key="1">
    <source>
        <dbReference type="EMBL" id="KTD76776.1"/>
    </source>
</evidence>
<organism evidence="1 2">
    <name type="scientific">Legionella worsleiensis</name>
    <dbReference type="NCBI Taxonomy" id="45076"/>
    <lineage>
        <taxon>Bacteria</taxon>
        <taxon>Pseudomonadati</taxon>
        <taxon>Pseudomonadota</taxon>
        <taxon>Gammaproteobacteria</taxon>
        <taxon>Legionellales</taxon>
        <taxon>Legionellaceae</taxon>
        <taxon>Legionella</taxon>
    </lineage>
</organism>
<protein>
    <submittedName>
        <fullName evidence="1">Uncharacterized protein</fullName>
    </submittedName>
</protein>
<sequence>MNHEFKKLLLKIAVLPKKDQRWILSQLTAQQQKQFEQNQGNELLHKAQHFRSLAHIPLKEVVTKPQIPSLCDALKHQDSLYIAIILEQGQFNWQKEFITLLDNGDEIHELMDTQVTKIKPDTKLSLFRQWQIEHSFDEQLVMHYG</sequence>
<accession>A0A0W1A694</accession>
<evidence type="ECO:0000313" key="2">
    <source>
        <dbReference type="Proteomes" id="UP000054662"/>
    </source>
</evidence>
<dbReference type="PATRIC" id="fig|45076.6.peg.2183"/>